<proteinExistence type="predicted"/>
<dbReference type="InterPro" id="IPR011006">
    <property type="entry name" value="CheY-like_superfamily"/>
</dbReference>
<evidence type="ECO:0000313" key="2">
    <source>
        <dbReference type="EMBL" id="OIQ79207.1"/>
    </source>
</evidence>
<organism evidence="2">
    <name type="scientific">mine drainage metagenome</name>
    <dbReference type="NCBI Taxonomy" id="410659"/>
    <lineage>
        <taxon>unclassified sequences</taxon>
        <taxon>metagenomes</taxon>
        <taxon>ecological metagenomes</taxon>
    </lineage>
</organism>
<name>A0A1J5QGV7_9ZZZZ</name>
<protein>
    <recommendedName>
        <fullName evidence="1">Response regulatory domain-containing protein</fullName>
    </recommendedName>
</protein>
<dbReference type="SUPFAM" id="SSF52172">
    <property type="entry name" value="CheY-like"/>
    <property type="match status" value="1"/>
</dbReference>
<dbReference type="EMBL" id="MLJW01001255">
    <property type="protein sequence ID" value="OIQ79207.1"/>
    <property type="molecule type" value="Genomic_DNA"/>
</dbReference>
<dbReference type="InterPro" id="IPR001789">
    <property type="entry name" value="Sig_transdc_resp-reg_receiver"/>
</dbReference>
<feature type="domain" description="Response regulatory" evidence="1">
    <location>
        <begin position="1"/>
        <end position="47"/>
    </location>
</feature>
<reference evidence="2" key="1">
    <citation type="submission" date="2016-10" db="EMBL/GenBank/DDBJ databases">
        <title>Sequence of Gallionella enrichment culture.</title>
        <authorList>
            <person name="Poehlein A."/>
            <person name="Muehling M."/>
            <person name="Daniel R."/>
        </authorList>
    </citation>
    <scope>NUCLEOTIDE SEQUENCE</scope>
</reference>
<accession>A0A1J5QGV7</accession>
<dbReference type="AlphaFoldDB" id="A0A1J5QGV7"/>
<sequence length="90" mass="10331">MVRLPIIMLTTITERGFIDRAFKAGATDYANKSFDISEMGAHLCMAEEVSGPRGKPRMALSRRKGSEAWMCGLLLFSLLRQLYRRAMRWF</sequence>
<gene>
    <name evidence="2" type="ORF">GALL_390620</name>
</gene>
<dbReference type="GO" id="GO:0000160">
    <property type="term" value="P:phosphorelay signal transduction system"/>
    <property type="evidence" value="ECO:0007669"/>
    <property type="project" value="InterPro"/>
</dbReference>
<dbReference type="PROSITE" id="PS50110">
    <property type="entry name" value="RESPONSE_REGULATORY"/>
    <property type="match status" value="1"/>
</dbReference>
<dbReference type="Gene3D" id="3.40.50.2300">
    <property type="match status" value="1"/>
</dbReference>
<comment type="caution">
    <text evidence="2">The sequence shown here is derived from an EMBL/GenBank/DDBJ whole genome shotgun (WGS) entry which is preliminary data.</text>
</comment>
<evidence type="ECO:0000259" key="1">
    <source>
        <dbReference type="PROSITE" id="PS50110"/>
    </source>
</evidence>